<dbReference type="AlphaFoldDB" id="A0ABD6DEC8"/>
<keyword evidence="4" id="KW-1185">Reference proteome</keyword>
<organism evidence="3 4">
    <name type="scientific">Haloarchaeobius litoreus</name>
    <dbReference type="NCBI Taxonomy" id="755306"/>
    <lineage>
        <taxon>Archaea</taxon>
        <taxon>Methanobacteriati</taxon>
        <taxon>Methanobacteriota</taxon>
        <taxon>Stenosarchaea group</taxon>
        <taxon>Halobacteria</taxon>
        <taxon>Halobacteriales</taxon>
        <taxon>Halorubellaceae</taxon>
        <taxon>Haloarchaeobius</taxon>
    </lineage>
</organism>
<evidence type="ECO:0000256" key="1">
    <source>
        <dbReference type="SAM" id="MobiDB-lite"/>
    </source>
</evidence>
<dbReference type="InterPro" id="IPR058285">
    <property type="entry name" value="DUF7979"/>
</dbReference>
<dbReference type="RefSeq" id="WP_256399952.1">
    <property type="nucleotide sequence ID" value="NZ_JANHJR010000002.1"/>
</dbReference>
<evidence type="ECO:0000313" key="3">
    <source>
        <dbReference type="EMBL" id="MFD1644694.1"/>
    </source>
</evidence>
<feature type="region of interest" description="Disordered" evidence="1">
    <location>
        <begin position="21"/>
        <end position="54"/>
    </location>
</feature>
<feature type="domain" description="DUF7979" evidence="2">
    <location>
        <begin position="139"/>
        <end position="206"/>
    </location>
</feature>
<sequence length="295" mass="31319">MPSRRAFVASVAAAATTLAGCAGIGDDRPTGDSPPSTEPTTSAAPTTGPTTVDDPAVRATIVDEFGAYDSIRVLPEGLRTLLLDAAHDDEAVRGHYPMLVNQPPSPDLAAFETVELRNTDGVDGTYSVDVQAGGRYRMQFDAAPAESVPDDATVVDGSELTGAQREFVRSATGSDSAEVYPETELGTWARTVLDEGYVRLDGEVYAGRERQQTDAEFFADRVWYVLSLEPTDAADPPVLDCEPVESGLAEAVAGVLEDDQGEPRLVEGPSYALVQLASETDAVMLHNLTLRLSVE</sequence>
<proteinExistence type="predicted"/>
<dbReference type="PROSITE" id="PS51257">
    <property type="entry name" value="PROKAR_LIPOPROTEIN"/>
    <property type="match status" value="1"/>
</dbReference>
<dbReference type="EMBL" id="JBHUDO010000001">
    <property type="protein sequence ID" value="MFD1644694.1"/>
    <property type="molecule type" value="Genomic_DNA"/>
</dbReference>
<feature type="compositionally biased region" description="Low complexity" evidence="1">
    <location>
        <begin position="31"/>
        <end position="51"/>
    </location>
</feature>
<comment type="caution">
    <text evidence="3">The sequence shown here is derived from an EMBL/GenBank/DDBJ whole genome shotgun (WGS) entry which is preliminary data.</text>
</comment>
<dbReference type="Pfam" id="PF25934">
    <property type="entry name" value="DUF7979"/>
    <property type="match status" value="1"/>
</dbReference>
<reference evidence="3 4" key="1">
    <citation type="journal article" date="2019" name="Int. J. Syst. Evol. Microbiol.">
        <title>The Global Catalogue of Microorganisms (GCM) 10K type strain sequencing project: providing services to taxonomists for standard genome sequencing and annotation.</title>
        <authorList>
            <consortium name="The Broad Institute Genomics Platform"/>
            <consortium name="The Broad Institute Genome Sequencing Center for Infectious Disease"/>
            <person name="Wu L."/>
            <person name="Ma J."/>
        </authorList>
    </citation>
    <scope>NUCLEOTIDE SEQUENCE [LARGE SCALE GENOMIC DNA]</scope>
    <source>
        <strain evidence="3 4">CGMCC 1.10390</strain>
    </source>
</reference>
<accession>A0ABD6DEC8</accession>
<evidence type="ECO:0000313" key="4">
    <source>
        <dbReference type="Proteomes" id="UP001597034"/>
    </source>
</evidence>
<protein>
    <recommendedName>
        <fullName evidence="2">DUF7979 domain-containing protein</fullName>
    </recommendedName>
</protein>
<name>A0ABD6DEC8_9EURY</name>
<evidence type="ECO:0000259" key="2">
    <source>
        <dbReference type="Pfam" id="PF25934"/>
    </source>
</evidence>
<dbReference type="Proteomes" id="UP001597034">
    <property type="component" value="Unassembled WGS sequence"/>
</dbReference>
<gene>
    <name evidence="3" type="ORF">ACFSBL_03270</name>
</gene>